<sequence length="261" mass="30320">MKKILFYFVITFFFISCSSRDDDENQNGDAIILPKSIITKASSGDLISEYQYDGKKLKAIRVNNIVRSVITYTDNFITKIESYDTSGIITSEFNYEYKNNRLSKTHYKIGTITTNIFYTWIDDNHVSIEDDKYKPANAIDKTDIFFNNGNVVKLTNHLYYPNNYTIDKVETVESDNKNNPFKNIEGYSLIAFDISSNFFSQSNNIKRITTARTGTLNGQPFSENYYRIFQHSYNSKDFPELNSVNSSYGYTDTYEISYFEK</sequence>
<dbReference type="PROSITE" id="PS51257">
    <property type="entry name" value="PROKAR_LIPOPROTEIN"/>
    <property type="match status" value="1"/>
</dbReference>
<dbReference type="EMBL" id="FNWX01000017">
    <property type="protein sequence ID" value="SEH64667.1"/>
    <property type="molecule type" value="Genomic_DNA"/>
</dbReference>
<accession>A0A1H6JZT4</accession>
<gene>
    <name evidence="1" type="ORF">SAMN05421793_11741</name>
</gene>
<name>A0A1H6JZT4_9FLAO</name>
<dbReference type="AlphaFoldDB" id="A0A1H6JZT4"/>
<evidence type="ECO:0000313" key="2">
    <source>
        <dbReference type="Proteomes" id="UP000198555"/>
    </source>
</evidence>
<proteinExistence type="predicted"/>
<evidence type="ECO:0000313" key="1">
    <source>
        <dbReference type="EMBL" id="SEH64667.1"/>
    </source>
</evidence>
<dbReference type="Proteomes" id="UP000198555">
    <property type="component" value="Unassembled WGS sequence"/>
</dbReference>
<protein>
    <recommendedName>
        <fullName evidence="3">DUF4595 domain-containing protein</fullName>
    </recommendedName>
</protein>
<evidence type="ECO:0008006" key="3">
    <source>
        <dbReference type="Google" id="ProtNLM"/>
    </source>
</evidence>
<dbReference type="STRING" id="420404.SAMN05421793_11741"/>
<keyword evidence="2" id="KW-1185">Reference proteome</keyword>
<reference evidence="2" key="1">
    <citation type="submission" date="2016-10" db="EMBL/GenBank/DDBJ databases">
        <authorList>
            <person name="Varghese N."/>
            <person name="Submissions S."/>
        </authorList>
    </citation>
    <scope>NUCLEOTIDE SEQUENCE [LARGE SCALE GENOMIC DNA]</scope>
    <source>
        <strain evidence="2">DSM 19326</strain>
    </source>
</reference>
<organism evidence="1 2">
    <name type="scientific">Epilithonimonas hominis</name>
    <dbReference type="NCBI Taxonomy" id="420404"/>
    <lineage>
        <taxon>Bacteria</taxon>
        <taxon>Pseudomonadati</taxon>
        <taxon>Bacteroidota</taxon>
        <taxon>Flavobacteriia</taxon>
        <taxon>Flavobacteriales</taxon>
        <taxon>Weeksellaceae</taxon>
        <taxon>Chryseobacterium group</taxon>
        <taxon>Epilithonimonas</taxon>
    </lineage>
</organism>
<dbReference type="RefSeq" id="WP_089769948.1">
    <property type="nucleotide sequence ID" value="NZ_DAMACK010000016.1"/>
</dbReference>